<proteinExistence type="predicted"/>
<feature type="domain" description="MATH" evidence="2">
    <location>
        <begin position="651"/>
        <end position="777"/>
    </location>
</feature>
<accession>G0MRL0</accession>
<dbReference type="STRING" id="135651.G0MRL0"/>
<dbReference type="CDD" id="cd18186">
    <property type="entry name" value="BTB_POZ_ZBTB_KLHL-like"/>
    <property type="match status" value="1"/>
</dbReference>
<dbReference type="InterPro" id="IPR008974">
    <property type="entry name" value="TRAF-like"/>
</dbReference>
<organism evidence="4">
    <name type="scientific">Caenorhabditis brenneri</name>
    <name type="common">Nematode worm</name>
    <dbReference type="NCBI Taxonomy" id="135651"/>
    <lineage>
        <taxon>Eukaryota</taxon>
        <taxon>Metazoa</taxon>
        <taxon>Ecdysozoa</taxon>
        <taxon>Nematoda</taxon>
        <taxon>Chromadorea</taxon>
        <taxon>Rhabditida</taxon>
        <taxon>Rhabditina</taxon>
        <taxon>Rhabditomorpha</taxon>
        <taxon>Rhabditoidea</taxon>
        <taxon>Rhabditidae</taxon>
        <taxon>Peloderinae</taxon>
        <taxon>Caenorhabditis</taxon>
    </lineage>
</organism>
<dbReference type="SUPFAM" id="SSF54695">
    <property type="entry name" value="POZ domain"/>
    <property type="match status" value="1"/>
</dbReference>
<dbReference type="Pfam" id="PF00651">
    <property type="entry name" value="BTB"/>
    <property type="match status" value="1"/>
</dbReference>
<dbReference type="InParanoid" id="G0MRL0"/>
<feature type="domain" description="BTB" evidence="1">
    <location>
        <begin position="801"/>
        <end position="880"/>
    </location>
</feature>
<dbReference type="Pfam" id="PF00188">
    <property type="entry name" value="CAP"/>
    <property type="match status" value="1"/>
</dbReference>
<dbReference type="PANTHER" id="PTHR47022:SF1">
    <property type="entry name" value="BTB AND MATH DOMAIN-CONTAINING PROTEIN 36-RELATED"/>
    <property type="match status" value="1"/>
</dbReference>
<dbReference type="AlphaFoldDB" id="G0MRL0"/>
<dbReference type="CDD" id="cd05380">
    <property type="entry name" value="CAP_euk"/>
    <property type="match status" value="1"/>
</dbReference>
<dbReference type="InterPro" id="IPR000210">
    <property type="entry name" value="BTB/POZ_dom"/>
</dbReference>
<evidence type="ECO:0008006" key="5">
    <source>
        <dbReference type="Google" id="ProtNLM"/>
    </source>
</evidence>
<gene>
    <name evidence="3" type="ORF">CAEBREN_28428</name>
</gene>
<dbReference type="InterPro" id="IPR014044">
    <property type="entry name" value="CAP_dom"/>
</dbReference>
<dbReference type="eggNOG" id="ENOG502TGFX">
    <property type="taxonomic scope" value="Eukaryota"/>
</dbReference>
<dbReference type="SUPFAM" id="SSF55797">
    <property type="entry name" value="PR-1-like"/>
    <property type="match status" value="3"/>
</dbReference>
<dbReference type="SMART" id="SM00225">
    <property type="entry name" value="BTB"/>
    <property type="match status" value="1"/>
</dbReference>
<dbReference type="Gene3D" id="2.60.210.10">
    <property type="entry name" value="Apoptosis, Tumor Necrosis Factor Receptor Associated Protein 2, Chain A"/>
    <property type="match status" value="1"/>
</dbReference>
<dbReference type="PANTHER" id="PTHR47022">
    <property type="entry name" value="BTB AND MATH DOMAIN-CONTAINING PROTEIN 36-RELATED"/>
    <property type="match status" value="1"/>
</dbReference>
<reference evidence="4" key="1">
    <citation type="submission" date="2011-07" db="EMBL/GenBank/DDBJ databases">
        <authorList>
            <consortium name="Caenorhabditis brenneri Sequencing and Analysis Consortium"/>
            <person name="Wilson R.K."/>
        </authorList>
    </citation>
    <scope>NUCLEOTIDE SEQUENCE [LARGE SCALE GENOMIC DNA]</scope>
    <source>
        <strain evidence="4">PB2801</strain>
    </source>
</reference>
<dbReference type="CDD" id="cd00121">
    <property type="entry name" value="MATH"/>
    <property type="match status" value="1"/>
</dbReference>
<dbReference type="PROSITE" id="PS50097">
    <property type="entry name" value="BTB"/>
    <property type="match status" value="1"/>
</dbReference>
<keyword evidence="4" id="KW-1185">Reference proteome</keyword>
<dbReference type="InterPro" id="IPR002083">
    <property type="entry name" value="MATH/TRAF_dom"/>
</dbReference>
<dbReference type="InterPro" id="IPR035940">
    <property type="entry name" value="CAP_sf"/>
</dbReference>
<dbReference type="Proteomes" id="UP000008068">
    <property type="component" value="Unassembled WGS sequence"/>
</dbReference>
<sequence length="972" mass="111246">MAHRAMKTCDEEDQDVEGFSKIRFQLSMNLERSAFSVDLFDSNSTYLDNLLHPEHTRIGCSLKVCTYTPGYRIFNHLCFLGSRGPKTLESPCIGLCKEAPGSQTFQKDILSLLNSRRRAFAESVSAGNMYKMSWNTTLTNKAQKIAHLCGATINQTHFKEAILFEPELLPIAPLEQGKDAGEKYIFSSQKAILKDTELYIPYRWNHTKVGCVHAPKPCGKVICVIGTGSLDGPVIKKGKLCSLCDEKCEDGLCLGEPRKEEGGGETNGKRKEMWWLIFVMELLHPIPCWYVSPLLLLNCLSAFPAQCVALEEYTMITKPPTDKDMETTVLEELNRPRRSVAVDTQAMDLYWLKYDLSLAWKAFKTTGSCENIEDPNGFKQMRLRLSKTKDEKISIDDLWENLEDFTKHIKENGAEIDNSTEQFSKFYDYYRSDWKRIGCVFKICKDLMTAEETNLVCFLGPKSERKGPIFELDSSKPGCPDNQKNMSMCKEQKLDWDKFSEDDFKNFTLNEFNGARSKFALRANATSMSKLTWDDALAQSAGNSSSNCTKELTHGPNYREVIADHFLDKSGGLSEFGDMYGITTREETYKEVYDWSALYTILWPKMTKVGCARSMKCQNRVICHFGDIADLDGKMYEKGETCLKYFYEFGRTEFTFLVKDVEKLTETGQNSQYYGTGDIDWHLNVCVNNTPKGRYLSTFLFCTPVDVASAWETFGQFRIVLENHERPKQSIARQMDFSFESEEAENRGWNTFTKLDDILEEGSGYLDKDGVLTFRVIVGVKEVKGFETAKYFNFLEKGEYSDGVIKVDGYSFHVNKMVCFLLPLLFELLSIEDFQIVSVHSPVISVLFANKDEIEIDDVDRLEFNDFLQLLYAIPIRIEQSNVDMILRMSTRFDTYGLKVSCEQYLKYAMNTKQIDQELAIKLADKHKLKSLLNNTLDSAKNAEELKQKFKNYEDLSIETRKEMIKKTLSLA</sequence>
<dbReference type="SMART" id="SM00198">
    <property type="entry name" value="SCP"/>
    <property type="match status" value="1"/>
</dbReference>
<protein>
    <recommendedName>
        <fullName evidence="5">BTB domain-containing protein</fullName>
    </recommendedName>
</protein>
<evidence type="ECO:0000259" key="2">
    <source>
        <dbReference type="PROSITE" id="PS50144"/>
    </source>
</evidence>
<dbReference type="EMBL" id="GL379809">
    <property type="protein sequence ID" value="EGT42463.1"/>
    <property type="molecule type" value="Genomic_DNA"/>
</dbReference>
<dbReference type="PROSITE" id="PS50144">
    <property type="entry name" value="MATH"/>
    <property type="match status" value="1"/>
</dbReference>
<dbReference type="Gene3D" id="3.30.710.10">
    <property type="entry name" value="Potassium Channel Kv1.1, Chain A"/>
    <property type="match status" value="1"/>
</dbReference>
<dbReference type="Gene3D" id="3.40.33.10">
    <property type="entry name" value="CAP"/>
    <property type="match status" value="3"/>
</dbReference>
<evidence type="ECO:0000259" key="1">
    <source>
        <dbReference type="PROSITE" id="PS50097"/>
    </source>
</evidence>
<evidence type="ECO:0000313" key="3">
    <source>
        <dbReference type="EMBL" id="EGT42463.1"/>
    </source>
</evidence>
<dbReference type="OrthoDB" id="5779963at2759"/>
<name>G0MRL0_CAEBE</name>
<dbReference type="InterPro" id="IPR011333">
    <property type="entry name" value="SKP1/BTB/POZ_sf"/>
</dbReference>
<dbReference type="SUPFAM" id="SSF49599">
    <property type="entry name" value="TRAF domain-like"/>
    <property type="match status" value="1"/>
</dbReference>
<evidence type="ECO:0000313" key="4">
    <source>
        <dbReference type="Proteomes" id="UP000008068"/>
    </source>
</evidence>
<dbReference type="HOGENOM" id="CLU_322948_0_0_1"/>